<dbReference type="SUPFAM" id="SSF55874">
    <property type="entry name" value="ATPase domain of HSP90 chaperone/DNA topoisomerase II/histidine kinase"/>
    <property type="match status" value="1"/>
</dbReference>
<keyword evidence="9" id="KW-0067">ATP-binding</keyword>
<keyword evidence="4" id="KW-1003">Cell membrane</keyword>
<protein>
    <recommendedName>
        <fullName evidence="3">histidine kinase</fullName>
        <ecNumber evidence="3">2.7.13.3</ecNumber>
    </recommendedName>
</protein>
<dbReference type="Pfam" id="PF00672">
    <property type="entry name" value="HAMP"/>
    <property type="match status" value="1"/>
</dbReference>
<feature type="domain" description="Histidine kinase" evidence="13">
    <location>
        <begin position="397"/>
        <end position="593"/>
    </location>
</feature>
<dbReference type="EC" id="2.7.13.3" evidence="3"/>
<dbReference type="PROSITE" id="PS50885">
    <property type="entry name" value="HAMP"/>
    <property type="match status" value="1"/>
</dbReference>
<dbReference type="SMART" id="SM00387">
    <property type="entry name" value="HATPase_c"/>
    <property type="match status" value="1"/>
</dbReference>
<keyword evidence="11 12" id="KW-0472">Membrane</keyword>
<dbReference type="SMART" id="SM00304">
    <property type="entry name" value="HAMP"/>
    <property type="match status" value="1"/>
</dbReference>
<keyword evidence="7" id="KW-0547">Nucleotide-binding</keyword>
<evidence type="ECO:0000259" key="14">
    <source>
        <dbReference type="PROSITE" id="PS50885"/>
    </source>
</evidence>
<dbReference type="GO" id="GO:0005524">
    <property type="term" value="F:ATP binding"/>
    <property type="evidence" value="ECO:0007669"/>
    <property type="project" value="UniProtKB-KW"/>
</dbReference>
<dbReference type="GO" id="GO:0000155">
    <property type="term" value="F:phosphorelay sensor kinase activity"/>
    <property type="evidence" value="ECO:0007669"/>
    <property type="project" value="InterPro"/>
</dbReference>
<comment type="caution">
    <text evidence="15">The sequence shown here is derived from an EMBL/GenBank/DDBJ whole genome shotgun (WGS) entry which is preliminary data.</text>
</comment>
<keyword evidence="6" id="KW-0808">Transferase</keyword>
<dbReference type="RefSeq" id="WP_116190261.1">
    <property type="nucleotide sequence ID" value="NZ_QTTN01000020.1"/>
</dbReference>
<sequence>MSRLGTISQWFRNQGLARKLILVNFMLVVLPLSAMGIYSFSSFQSTMETNVGGYQLQTIKQVTLNIDTYMNELNRLTLSPYQYKEILDYIGSSRTAGQPLTLDEISHLNNFVSKIFINGRVDIMGVSLYGERGASYVVMPDSQYMTTYKLDESVEWLKQTKSQFGQPTFITTHEIQSTSGTKYNVFSIARELRSFDTGKTIGYIVIDIDPNAVRNILSQVSLGEKEALNIINPSGGTVIEQNGSNLSADWGKLQGEGVTHVNGSGESGNLLVAYVTSPVTGWTTLSAVPVRELMKDSVVVRNSMTVAMFVCIGLAMLLSVFIAFRIANPLRKLSRLMRKVEQGELQVMFPVTASDEVGRLGSSFNTMVSKLSELGYLLYETEIREKDAQIAALQSKINPHFLYNTLGSISMFAELENNREIVTMANNLSRLLRYSLSSRKETVTLRDELEHVAGYMSIQKIRYEERIQYEQQIDPEALECNVIPLMIQPIVENAINHGLDKGVGTGLIRVSGSAQDGLLTITIEDDGIGLTHDELELLKDRLYTSKDLGGKSGNGLLNVHRRIVLHYGESFGITLESMPYQGLRVTLSLPVMK</sequence>
<dbReference type="InterPro" id="IPR010559">
    <property type="entry name" value="Sig_transdc_His_kin_internal"/>
</dbReference>
<comment type="subcellular location">
    <subcellularLocation>
        <location evidence="2">Cell membrane</location>
        <topology evidence="2">Multi-pass membrane protein</topology>
    </subcellularLocation>
</comment>
<organism evidence="15 16">
    <name type="scientific">Paenibacillus taihuensis</name>
    <dbReference type="NCBI Taxonomy" id="1156355"/>
    <lineage>
        <taxon>Bacteria</taxon>
        <taxon>Bacillati</taxon>
        <taxon>Bacillota</taxon>
        <taxon>Bacilli</taxon>
        <taxon>Bacillales</taxon>
        <taxon>Paenibacillaceae</taxon>
        <taxon>Paenibacillus</taxon>
    </lineage>
</organism>
<dbReference type="PANTHER" id="PTHR34220">
    <property type="entry name" value="SENSOR HISTIDINE KINASE YPDA"/>
    <property type="match status" value="1"/>
</dbReference>
<evidence type="ECO:0000256" key="4">
    <source>
        <dbReference type="ARBA" id="ARBA00022475"/>
    </source>
</evidence>
<dbReference type="PANTHER" id="PTHR34220:SF7">
    <property type="entry name" value="SENSOR HISTIDINE KINASE YPDA"/>
    <property type="match status" value="1"/>
</dbReference>
<feature type="transmembrane region" description="Helical" evidence="12">
    <location>
        <begin position="20"/>
        <end position="40"/>
    </location>
</feature>
<comment type="catalytic activity">
    <reaction evidence="1">
        <text>ATP + protein L-histidine = ADP + protein N-phospho-L-histidine.</text>
        <dbReference type="EC" id="2.7.13.3"/>
    </reaction>
</comment>
<proteinExistence type="predicted"/>
<evidence type="ECO:0000256" key="10">
    <source>
        <dbReference type="ARBA" id="ARBA00023012"/>
    </source>
</evidence>
<accession>A0A3D9RTE6</accession>
<dbReference type="InterPro" id="IPR003660">
    <property type="entry name" value="HAMP_dom"/>
</dbReference>
<evidence type="ECO:0000256" key="6">
    <source>
        <dbReference type="ARBA" id="ARBA00022679"/>
    </source>
</evidence>
<dbReference type="Pfam" id="PF02518">
    <property type="entry name" value="HATPase_c"/>
    <property type="match status" value="1"/>
</dbReference>
<evidence type="ECO:0000256" key="5">
    <source>
        <dbReference type="ARBA" id="ARBA00022553"/>
    </source>
</evidence>
<dbReference type="InterPro" id="IPR003594">
    <property type="entry name" value="HATPase_dom"/>
</dbReference>
<dbReference type="SUPFAM" id="SSF158472">
    <property type="entry name" value="HAMP domain-like"/>
    <property type="match status" value="1"/>
</dbReference>
<feature type="domain" description="HAMP" evidence="14">
    <location>
        <begin position="324"/>
        <end position="376"/>
    </location>
</feature>
<evidence type="ECO:0000256" key="9">
    <source>
        <dbReference type="ARBA" id="ARBA00022840"/>
    </source>
</evidence>
<dbReference type="PROSITE" id="PS50109">
    <property type="entry name" value="HIS_KIN"/>
    <property type="match status" value="1"/>
</dbReference>
<dbReference type="OrthoDB" id="9776552at2"/>
<dbReference type="Gene3D" id="3.30.565.10">
    <property type="entry name" value="Histidine kinase-like ATPase, C-terminal domain"/>
    <property type="match status" value="1"/>
</dbReference>
<evidence type="ECO:0000259" key="13">
    <source>
        <dbReference type="PROSITE" id="PS50109"/>
    </source>
</evidence>
<evidence type="ECO:0000256" key="7">
    <source>
        <dbReference type="ARBA" id="ARBA00022741"/>
    </source>
</evidence>
<evidence type="ECO:0000256" key="3">
    <source>
        <dbReference type="ARBA" id="ARBA00012438"/>
    </source>
</evidence>
<dbReference type="InterPro" id="IPR050640">
    <property type="entry name" value="Bact_2-comp_sensor_kinase"/>
</dbReference>
<evidence type="ECO:0000256" key="12">
    <source>
        <dbReference type="SAM" id="Phobius"/>
    </source>
</evidence>
<dbReference type="Proteomes" id="UP000256304">
    <property type="component" value="Unassembled WGS sequence"/>
</dbReference>
<reference evidence="15 16" key="1">
    <citation type="submission" date="2018-08" db="EMBL/GenBank/DDBJ databases">
        <title>Genomic Encyclopedia of Type Strains, Phase III (KMG-III): the genomes of soil and plant-associated and newly described type strains.</title>
        <authorList>
            <person name="Whitman W."/>
        </authorList>
    </citation>
    <scope>NUCLEOTIDE SEQUENCE [LARGE SCALE GENOMIC DNA]</scope>
    <source>
        <strain evidence="15 16">CGMCC 1.10966</strain>
    </source>
</reference>
<dbReference type="Gene3D" id="3.30.450.20">
    <property type="entry name" value="PAS domain"/>
    <property type="match status" value="1"/>
</dbReference>
<dbReference type="AlphaFoldDB" id="A0A3D9RTE6"/>
<keyword evidence="10" id="KW-0902">Two-component regulatory system</keyword>
<keyword evidence="5" id="KW-0597">Phosphoprotein</keyword>
<dbReference type="Pfam" id="PF06580">
    <property type="entry name" value="His_kinase"/>
    <property type="match status" value="1"/>
</dbReference>
<evidence type="ECO:0000313" key="15">
    <source>
        <dbReference type="EMBL" id="REE81001.1"/>
    </source>
</evidence>
<name>A0A3D9RTE6_9BACL</name>
<dbReference type="InterPro" id="IPR036890">
    <property type="entry name" value="HATPase_C_sf"/>
</dbReference>
<dbReference type="GO" id="GO:0005886">
    <property type="term" value="C:plasma membrane"/>
    <property type="evidence" value="ECO:0007669"/>
    <property type="project" value="UniProtKB-SubCell"/>
</dbReference>
<dbReference type="EMBL" id="QTTN01000020">
    <property type="protein sequence ID" value="REE81001.1"/>
    <property type="molecule type" value="Genomic_DNA"/>
</dbReference>
<evidence type="ECO:0000256" key="8">
    <source>
        <dbReference type="ARBA" id="ARBA00022777"/>
    </source>
</evidence>
<evidence type="ECO:0000256" key="11">
    <source>
        <dbReference type="ARBA" id="ARBA00023136"/>
    </source>
</evidence>
<keyword evidence="12" id="KW-1133">Transmembrane helix</keyword>
<gene>
    <name evidence="15" type="ORF">A8990_12047</name>
</gene>
<dbReference type="Gene3D" id="1.10.8.500">
    <property type="entry name" value="HAMP domain in histidine kinase"/>
    <property type="match status" value="1"/>
</dbReference>
<keyword evidence="8 15" id="KW-0418">Kinase</keyword>
<dbReference type="CDD" id="cd06225">
    <property type="entry name" value="HAMP"/>
    <property type="match status" value="1"/>
</dbReference>
<keyword evidence="16" id="KW-1185">Reference proteome</keyword>
<dbReference type="InterPro" id="IPR005467">
    <property type="entry name" value="His_kinase_dom"/>
</dbReference>
<evidence type="ECO:0000256" key="2">
    <source>
        <dbReference type="ARBA" id="ARBA00004651"/>
    </source>
</evidence>
<evidence type="ECO:0000313" key="16">
    <source>
        <dbReference type="Proteomes" id="UP000256304"/>
    </source>
</evidence>
<evidence type="ECO:0000256" key="1">
    <source>
        <dbReference type="ARBA" id="ARBA00000085"/>
    </source>
</evidence>
<feature type="transmembrane region" description="Helical" evidence="12">
    <location>
        <begin position="304"/>
        <end position="327"/>
    </location>
</feature>
<keyword evidence="12" id="KW-0812">Transmembrane</keyword>